<comment type="caution">
    <text evidence="2">The sequence shown here is derived from an EMBL/GenBank/DDBJ whole genome shotgun (WGS) entry which is preliminary data.</text>
</comment>
<protein>
    <submittedName>
        <fullName evidence="2">Uncharacterized protein</fullName>
    </submittedName>
</protein>
<keyword evidence="3" id="KW-1185">Reference proteome</keyword>
<sequence>MVLEVCVDTQSWVKREYRSGLSTQTWGETVLMVRGVRECRVEGHTICFLGTGTMMDFLKQPSEVPSPTPQPGVLTPVNPSNPPSTATETPGEETSATGAPRETTPLLPGLLQQLLPLPMLQPGDLAPVQPRETPGMDASAAETPQPKRSPGTDGRGVRR</sequence>
<name>A0ABD0XH85_UMBPY</name>
<organism evidence="2 3">
    <name type="scientific">Umbra pygmaea</name>
    <name type="common">Eastern mudminnow</name>
    <dbReference type="NCBI Taxonomy" id="75934"/>
    <lineage>
        <taxon>Eukaryota</taxon>
        <taxon>Metazoa</taxon>
        <taxon>Chordata</taxon>
        <taxon>Craniata</taxon>
        <taxon>Vertebrata</taxon>
        <taxon>Euteleostomi</taxon>
        <taxon>Actinopterygii</taxon>
        <taxon>Neopterygii</taxon>
        <taxon>Teleostei</taxon>
        <taxon>Protacanthopterygii</taxon>
        <taxon>Esociformes</taxon>
        <taxon>Umbridae</taxon>
        <taxon>Umbra</taxon>
    </lineage>
</organism>
<reference evidence="2 3" key="1">
    <citation type="submission" date="2024-06" db="EMBL/GenBank/DDBJ databases">
        <authorList>
            <person name="Pan Q."/>
            <person name="Wen M."/>
            <person name="Jouanno E."/>
            <person name="Zahm M."/>
            <person name="Klopp C."/>
            <person name="Cabau C."/>
            <person name="Louis A."/>
            <person name="Berthelot C."/>
            <person name="Parey E."/>
            <person name="Roest Crollius H."/>
            <person name="Montfort J."/>
            <person name="Robinson-Rechavi M."/>
            <person name="Bouchez O."/>
            <person name="Lampietro C."/>
            <person name="Lopez Roques C."/>
            <person name="Donnadieu C."/>
            <person name="Postlethwait J."/>
            <person name="Bobe J."/>
            <person name="Verreycken H."/>
            <person name="Guiguen Y."/>
        </authorList>
    </citation>
    <scope>NUCLEOTIDE SEQUENCE [LARGE SCALE GENOMIC DNA]</scope>
    <source>
        <strain evidence="2">Up_M1</strain>
        <tissue evidence="2">Testis</tissue>
    </source>
</reference>
<evidence type="ECO:0000313" key="3">
    <source>
        <dbReference type="Proteomes" id="UP001557470"/>
    </source>
</evidence>
<dbReference type="AlphaFoldDB" id="A0ABD0XH85"/>
<evidence type="ECO:0000256" key="1">
    <source>
        <dbReference type="SAM" id="MobiDB-lite"/>
    </source>
</evidence>
<evidence type="ECO:0000313" key="2">
    <source>
        <dbReference type="EMBL" id="KAL1020818.1"/>
    </source>
</evidence>
<dbReference type="Proteomes" id="UP001557470">
    <property type="component" value="Unassembled WGS sequence"/>
</dbReference>
<dbReference type="EMBL" id="JAGEUA010000001">
    <property type="protein sequence ID" value="KAL1020818.1"/>
    <property type="molecule type" value="Genomic_DNA"/>
</dbReference>
<feature type="region of interest" description="Disordered" evidence="1">
    <location>
        <begin position="59"/>
        <end position="159"/>
    </location>
</feature>
<proteinExistence type="predicted"/>
<gene>
    <name evidence="2" type="ORF">UPYG_G00005130</name>
</gene>
<feature type="compositionally biased region" description="Polar residues" evidence="1">
    <location>
        <begin position="83"/>
        <end position="97"/>
    </location>
</feature>
<accession>A0ABD0XH85</accession>
<feature type="compositionally biased region" description="Low complexity" evidence="1">
    <location>
        <begin position="105"/>
        <end position="125"/>
    </location>
</feature>